<feature type="domain" description="Ig-like" evidence="13">
    <location>
        <begin position="33"/>
        <end position="126"/>
    </location>
</feature>
<feature type="signal peptide" evidence="12">
    <location>
        <begin position="1"/>
        <end position="33"/>
    </location>
</feature>
<keyword evidence="3 11" id="KW-0812">Transmembrane</keyword>
<evidence type="ECO:0000313" key="14">
    <source>
        <dbReference type="Ensembl" id="ENSDCDP00010028480.1"/>
    </source>
</evidence>
<dbReference type="InterPro" id="IPR013098">
    <property type="entry name" value="Ig_I-set"/>
</dbReference>
<dbReference type="InterPro" id="IPR051713">
    <property type="entry name" value="T-cell_Activation_Regulation"/>
</dbReference>
<keyword evidence="8" id="KW-0675">Receptor</keyword>
<keyword evidence="6 11" id="KW-0472">Membrane</keyword>
<evidence type="ECO:0000256" key="7">
    <source>
        <dbReference type="ARBA" id="ARBA00023157"/>
    </source>
</evidence>
<name>A0AAY4C5M6_9TELE</name>
<keyword evidence="5 11" id="KW-1133">Transmembrane helix</keyword>
<proteinExistence type="predicted"/>
<dbReference type="Ensembl" id="ENSDCDT00010035250.1">
    <property type="protein sequence ID" value="ENSDCDP00010028480.1"/>
    <property type="gene ID" value="ENSDCDG00010018037.1"/>
</dbReference>
<dbReference type="InterPro" id="IPR036179">
    <property type="entry name" value="Ig-like_dom_sf"/>
</dbReference>
<keyword evidence="7" id="KW-1015">Disulfide bond</keyword>
<evidence type="ECO:0000256" key="6">
    <source>
        <dbReference type="ARBA" id="ARBA00023136"/>
    </source>
</evidence>
<evidence type="ECO:0000256" key="11">
    <source>
        <dbReference type="SAM" id="Phobius"/>
    </source>
</evidence>
<dbReference type="GeneTree" id="ENSGT00540000073890"/>
<organism evidence="14 15">
    <name type="scientific">Denticeps clupeoides</name>
    <name type="common">denticle herring</name>
    <dbReference type="NCBI Taxonomy" id="299321"/>
    <lineage>
        <taxon>Eukaryota</taxon>
        <taxon>Metazoa</taxon>
        <taxon>Chordata</taxon>
        <taxon>Craniata</taxon>
        <taxon>Vertebrata</taxon>
        <taxon>Euteleostomi</taxon>
        <taxon>Actinopterygii</taxon>
        <taxon>Neopterygii</taxon>
        <taxon>Teleostei</taxon>
        <taxon>Clupei</taxon>
        <taxon>Clupeiformes</taxon>
        <taxon>Denticipitoidei</taxon>
        <taxon>Denticipitidae</taxon>
        <taxon>Denticeps</taxon>
    </lineage>
</organism>
<dbReference type="GO" id="GO:0031295">
    <property type="term" value="P:T cell costimulation"/>
    <property type="evidence" value="ECO:0007669"/>
    <property type="project" value="TreeGrafter"/>
</dbReference>
<dbReference type="PROSITE" id="PS50835">
    <property type="entry name" value="IG_LIKE"/>
    <property type="match status" value="2"/>
</dbReference>
<keyword evidence="10" id="KW-0393">Immunoglobulin domain</keyword>
<evidence type="ECO:0000256" key="12">
    <source>
        <dbReference type="SAM" id="SignalP"/>
    </source>
</evidence>
<sequence length="280" mass="31801">AHMHIRQLALMLYYIIFTAFLTLKCQNIDGVYGQISEVHCHVKSEFEVDIEKIFWKKDGVEMPMSKFIKGNLSGDERFSIQIHNKDQSKTIVLTVKDTQITDQGQYQCIVVTDRGVETTAFTLRVSANYQKPNLTSKDIKRGSKVDLICRTSGGYPLGHIHWFDMHGTNWSRSAEVEVIEMPDQRFEMLSRFNADSDLGSFNCTVLNSKWEVSVSVIKIHFNFSPDEQAGSLHTKTNNIAAGVVVIGSLICGLLIVLLVRRRRSQPATDDNPENHILYMM</sequence>
<evidence type="ECO:0000256" key="8">
    <source>
        <dbReference type="ARBA" id="ARBA00023170"/>
    </source>
</evidence>
<feature type="transmembrane region" description="Helical" evidence="11">
    <location>
        <begin position="239"/>
        <end position="259"/>
    </location>
</feature>
<evidence type="ECO:0000256" key="5">
    <source>
        <dbReference type="ARBA" id="ARBA00022989"/>
    </source>
</evidence>
<keyword evidence="9" id="KW-0325">Glycoprotein</keyword>
<dbReference type="Proteomes" id="UP000694580">
    <property type="component" value="Chromosome 3"/>
</dbReference>
<comment type="subcellular location">
    <subcellularLocation>
        <location evidence="1">Cell membrane</location>
        <topology evidence="1">Single-pass type I membrane protein</topology>
    </subcellularLocation>
</comment>
<evidence type="ECO:0000313" key="15">
    <source>
        <dbReference type="Proteomes" id="UP000694580"/>
    </source>
</evidence>
<protein>
    <recommendedName>
        <fullName evidence="13">Ig-like domain-containing protein</fullName>
    </recommendedName>
</protein>
<evidence type="ECO:0000256" key="9">
    <source>
        <dbReference type="ARBA" id="ARBA00023180"/>
    </source>
</evidence>
<reference evidence="14" key="2">
    <citation type="submission" date="2025-08" db="UniProtKB">
        <authorList>
            <consortium name="Ensembl"/>
        </authorList>
    </citation>
    <scope>IDENTIFICATION</scope>
</reference>
<dbReference type="PANTHER" id="PTHR25466">
    <property type="entry name" value="T-LYMPHOCYTE ACTIVATION ANTIGEN"/>
    <property type="match status" value="1"/>
</dbReference>
<feature type="domain" description="Ig-like" evidence="13">
    <location>
        <begin position="132"/>
        <end position="215"/>
    </location>
</feature>
<dbReference type="PANTHER" id="PTHR25466:SF9">
    <property type="entry name" value="FIBRONECTIN TYPE-III DOMAIN-CONTAINING PROTEIN"/>
    <property type="match status" value="1"/>
</dbReference>
<evidence type="ECO:0000256" key="2">
    <source>
        <dbReference type="ARBA" id="ARBA00022475"/>
    </source>
</evidence>
<dbReference type="GO" id="GO:0042130">
    <property type="term" value="P:negative regulation of T cell proliferation"/>
    <property type="evidence" value="ECO:0007669"/>
    <property type="project" value="TreeGrafter"/>
</dbReference>
<dbReference type="AlphaFoldDB" id="A0AAY4C5M6"/>
<accession>A0AAY4C5M6</accession>
<keyword evidence="2" id="KW-1003">Cell membrane</keyword>
<dbReference type="SUPFAM" id="SSF48726">
    <property type="entry name" value="Immunoglobulin"/>
    <property type="match status" value="2"/>
</dbReference>
<dbReference type="Gene3D" id="2.60.40.10">
    <property type="entry name" value="Immunoglobulins"/>
    <property type="match status" value="2"/>
</dbReference>
<evidence type="ECO:0000256" key="10">
    <source>
        <dbReference type="ARBA" id="ARBA00023319"/>
    </source>
</evidence>
<dbReference type="GO" id="GO:0009897">
    <property type="term" value="C:external side of plasma membrane"/>
    <property type="evidence" value="ECO:0007669"/>
    <property type="project" value="TreeGrafter"/>
</dbReference>
<evidence type="ECO:0000256" key="3">
    <source>
        <dbReference type="ARBA" id="ARBA00022692"/>
    </source>
</evidence>
<evidence type="ECO:0000259" key="13">
    <source>
        <dbReference type="PROSITE" id="PS50835"/>
    </source>
</evidence>
<dbReference type="Pfam" id="PF07679">
    <property type="entry name" value="I-set"/>
    <property type="match status" value="1"/>
</dbReference>
<dbReference type="GO" id="GO:0007166">
    <property type="term" value="P:cell surface receptor signaling pathway"/>
    <property type="evidence" value="ECO:0007669"/>
    <property type="project" value="TreeGrafter"/>
</dbReference>
<dbReference type="InterPro" id="IPR007110">
    <property type="entry name" value="Ig-like_dom"/>
</dbReference>
<dbReference type="GO" id="GO:0042102">
    <property type="term" value="P:positive regulation of T cell proliferation"/>
    <property type="evidence" value="ECO:0007669"/>
    <property type="project" value="TreeGrafter"/>
</dbReference>
<dbReference type="GO" id="GO:0071222">
    <property type="term" value="P:cellular response to lipopolysaccharide"/>
    <property type="evidence" value="ECO:0007669"/>
    <property type="project" value="TreeGrafter"/>
</dbReference>
<evidence type="ECO:0000256" key="4">
    <source>
        <dbReference type="ARBA" id="ARBA00022729"/>
    </source>
</evidence>
<keyword evidence="4 12" id="KW-0732">Signal</keyword>
<reference evidence="14 15" key="1">
    <citation type="submission" date="2020-06" db="EMBL/GenBank/DDBJ databases">
        <authorList>
            <consortium name="Wellcome Sanger Institute Data Sharing"/>
        </authorList>
    </citation>
    <scope>NUCLEOTIDE SEQUENCE [LARGE SCALE GENOMIC DNA]</scope>
</reference>
<reference evidence="14" key="3">
    <citation type="submission" date="2025-09" db="UniProtKB">
        <authorList>
            <consortium name="Ensembl"/>
        </authorList>
    </citation>
    <scope>IDENTIFICATION</scope>
</reference>
<feature type="chain" id="PRO_5044346040" description="Ig-like domain-containing protein" evidence="12">
    <location>
        <begin position="34"/>
        <end position="280"/>
    </location>
</feature>
<dbReference type="GO" id="GO:0006955">
    <property type="term" value="P:immune response"/>
    <property type="evidence" value="ECO:0007669"/>
    <property type="project" value="TreeGrafter"/>
</dbReference>
<dbReference type="InterPro" id="IPR013783">
    <property type="entry name" value="Ig-like_fold"/>
</dbReference>
<keyword evidence="15" id="KW-1185">Reference proteome</keyword>
<evidence type="ECO:0000256" key="1">
    <source>
        <dbReference type="ARBA" id="ARBA00004251"/>
    </source>
</evidence>